<dbReference type="GO" id="GO:0006890">
    <property type="term" value="P:retrograde vesicle-mediated transport, Golgi to endoplasmic reticulum"/>
    <property type="evidence" value="ECO:0007669"/>
    <property type="project" value="TreeGrafter"/>
</dbReference>
<dbReference type="GO" id="GO:0031201">
    <property type="term" value="C:SNARE complex"/>
    <property type="evidence" value="ECO:0007669"/>
    <property type="project" value="TreeGrafter"/>
</dbReference>
<comment type="caution">
    <text evidence="12">The sequence shown here is derived from an EMBL/GenBank/DDBJ whole genome shotgun (WGS) entry which is preliminary data.</text>
</comment>
<dbReference type="SUPFAM" id="SSF58038">
    <property type="entry name" value="SNARE fusion complex"/>
    <property type="match status" value="1"/>
</dbReference>
<keyword evidence="3" id="KW-0813">Transport</keyword>
<evidence type="ECO:0000256" key="3">
    <source>
        <dbReference type="ARBA" id="ARBA00022448"/>
    </source>
</evidence>
<evidence type="ECO:0000256" key="5">
    <source>
        <dbReference type="ARBA" id="ARBA00022824"/>
    </source>
</evidence>
<keyword evidence="4 11" id="KW-0812">Transmembrane</keyword>
<protein>
    <recommendedName>
        <fullName evidence="14">Vesicle transport protein USE1</fullName>
    </recommendedName>
</protein>
<keyword evidence="13" id="KW-1185">Reference proteome</keyword>
<dbReference type="InterPro" id="IPR019150">
    <property type="entry name" value="Vesicle_transport_protein_Use1"/>
</dbReference>
<feature type="compositionally biased region" description="Low complexity" evidence="10">
    <location>
        <begin position="65"/>
        <end position="76"/>
    </location>
</feature>
<feature type="region of interest" description="Disordered" evidence="10">
    <location>
        <begin position="65"/>
        <end position="87"/>
    </location>
</feature>
<feature type="compositionally biased region" description="Basic and acidic residues" evidence="10">
    <location>
        <begin position="149"/>
        <end position="160"/>
    </location>
</feature>
<evidence type="ECO:0000256" key="8">
    <source>
        <dbReference type="ARBA" id="ARBA00022989"/>
    </source>
</evidence>
<evidence type="ECO:0000313" key="12">
    <source>
        <dbReference type="EMBL" id="KAF2071547.1"/>
    </source>
</evidence>
<dbReference type="EMBL" id="AJWJ01000364">
    <property type="protein sequence ID" value="KAF2071547.1"/>
    <property type="molecule type" value="Genomic_DNA"/>
</dbReference>
<dbReference type="PANTHER" id="PTHR13050">
    <property type="entry name" value="USE1-LIKE PROTEIN"/>
    <property type="match status" value="1"/>
</dbReference>
<dbReference type="OrthoDB" id="4506189at2759"/>
<keyword evidence="6" id="KW-0931">ER-Golgi transport</keyword>
<organism evidence="12 13">
    <name type="scientific">Polysphondylium violaceum</name>
    <dbReference type="NCBI Taxonomy" id="133409"/>
    <lineage>
        <taxon>Eukaryota</taxon>
        <taxon>Amoebozoa</taxon>
        <taxon>Evosea</taxon>
        <taxon>Eumycetozoa</taxon>
        <taxon>Dictyostelia</taxon>
        <taxon>Dictyosteliales</taxon>
        <taxon>Dictyosteliaceae</taxon>
        <taxon>Polysphondylium</taxon>
    </lineage>
</organism>
<evidence type="ECO:0000256" key="7">
    <source>
        <dbReference type="ARBA" id="ARBA00022927"/>
    </source>
</evidence>
<evidence type="ECO:0000256" key="4">
    <source>
        <dbReference type="ARBA" id="ARBA00022692"/>
    </source>
</evidence>
<keyword evidence="9 11" id="KW-0472">Membrane</keyword>
<gene>
    <name evidence="12" type="ORF">CYY_007146</name>
</gene>
<keyword evidence="8 11" id="KW-1133">Transmembrane helix</keyword>
<feature type="region of interest" description="Disordered" evidence="10">
    <location>
        <begin position="149"/>
        <end position="184"/>
    </location>
</feature>
<evidence type="ECO:0000256" key="9">
    <source>
        <dbReference type="ARBA" id="ARBA00023136"/>
    </source>
</evidence>
<evidence type="ECO:0008006" key="14">
    <source>
        <dbReference type="Google" id="ProtNLM"/>
    </source>
</evidence>
<dbReference type="AlphaFoldDB" id="A0A8J4PP33"/>
<dbReference type="GO" id="GO:0005789">
    <property type="term" value="C:endoplasmic reticulum membrane"/>
    <property type="evidence" value="ECO:0007669"/>
    <property type="project" value="UniProtKB-SubCell"/>
</dbReference>
<evidence type="ECO:0000256" key="6">
    <source>
        <dbReference type="ARBA" id="ARBA00022892"/>
    </source>
</evidence>
<evidence type="ECO:0000256" key="2">
    <source>
        <dbReference type="ARBA" id="ARBA00007891"/>
    </source>
</evidence>
<evidence type="ECO:0000256" key="1">
    <source>
        <dbReference type="ARBA" id="ARBA00004163"/>
    </source>
</evidence>
<evidence type="ECO:0000256" key="10">
    <source>
        <dbReference type="SAM" id="MobiDB-lite"/>
    </source>
</evidence>
<comment type="subcellular location">
    <subcellularLocation>
        <location evidence="1">Endoplasmic reticulum membrane</location>
        <topology evidence="1">Single-pass type IV membrane protein</topology>
    </subcellularLocation>
</comment>
<evidence type="ECO:0000256" key="11">
    <source>
        <dbReference type="SAM" id="Phobius"/>
    </source>
</evidence>
<reference evidence="12" key="1">
    <citation type="submission" date="2020-01" db="EMBL/GenBank/DDBJ databases">
        <title>Development of genomics and gene disruption for Polysphondylium violaceum indicates a role for the polyketide synthase stlB in stalk morphogenesis.</title>
        <authorList>
            <person name="Narita B."/>
            <person name="Kawabe Y."/>
            <person name="Kin K."/>
            <person name="Saito T."/>
            <person name="Gibbs R."/>
            <person name="Kuspa A."/>
            <person name="Muzny D."/>
            <person name="Queller D."/>
            <person name="Richards S."/>
            <person name="Strassman J."/>
            <person name="Sucgang R."/>
            <person name="Worley K."/>
            <person name="Schaap P."/>
        </authorList>
    </citation>
    <scope>NUCLEOTIDE SEQUENCE</scope>
    <source>
        <strain evidence="12">QSvi11</strain>
    </source>
</reference>
<keyword evidence="5" id="KW-0256">Endoplasmic reticulum</keyword>
<dbReference type="PANTHER" id="PTHR13050:SF7">
    <property type="entry name" value="VESICLE TRANSPORT PROTEIN USE1"/>
    <property type="match status" value="1"/>
</dbReference>
<dbReference type="Pfam" id="PF09753">
    <property type="entry name" value="Use1"/>
    <property type="match status" value="1"/>
</dbReference>
<evidence type="ECO:0000313" key="13">
    <source>
        <dbReference type="Proteomes" id="UP000695562"/>
    </source>
</evidence>
<dbReference type="GO" id="GO:0015031">
    <property type="term" value="P:protein transport"/>
    <property type="evidence" value="ECO:0007669"/>
    <property type="project" value="UniProtKB-KW"/>
</dbReference>
<comment type="similarity">
    <text evidence="2">Belongs to the USE1 family.</text>
</comment>
<sequence length="339" mass="38867">MTDEESIQKIETNLKRLIHSCEKTIASDNNNDDETKRSIEKYIPFMLSQLKKLNELTQTTKKKININASNNNSNNDNNDDYYGGKEKESKYYPTKETLTEYSRKIEVIVGLINKEKMTSPISNRPSIIRLQSSELSHAKKMDEIHTVLKQKNKEEKKKIESLLPTSSNNSSNQQQQQQQQRIYSENKSSPLIKFRNTFQPNNNELVNLLGSKYIGSQDGNSSSGGGDGNTPLGDRELQEQTDKQRQMQESVTNELLEIAKELKNNSTQMNSKLSQEGYKLDELSSLMVHNRSKLDTQRERLKDHISKSSKDTLNYCFIMVIVLVVLISTYLFIIKLASK</sequence>
<proteinExistence type="inferred from homology"/>
<keyword evidence="7" id="KW-0653">Protein transport</keyword>
<feature type="transmembrane region" description="Helical" evidence="11">
    <location>
        <begin position="312"/>
        <end position="333"/>
    </location>
</feature>
<feature type="compositionally biased region" description="Low complexity" evidence="10">
    <location>
        <begin position="166"/>
        <end position="180"/>
    </location>
</feature>
<name>A0A8J4PP33_9MYCE</name>
<dbReference type="Proteomes" id="UP000695562">
    <property type="component" value="Unassembled WGS sequence"/>
</dbReference>
<dbReference type="GO" id="GO:0005484">
    <property type="term" value="F:SNAP receptor activity"/>
    <property type="evidence" value="ECO:0007669"/>
    <property type="project" value="TreeGrafter"/>
</dbReference>
<accession>A0A8J4PP33</accession>
<feature type="region of interest" description="Disordered" evidence="10">
    <location>
        <begin position="216"/>
        <end position="248"/>
    </location>
</feature>
<feature type="compositionally biased region" description="Basic and acidic residues" evidence="10">
    <location>
        <begin position="233"/>
        <end position="246"/>
    </location>
</feature>